<proteinExistence type="inferred from homology"/>
<comment type="caution">
    <text evidence="8">The sequence shown here is derived from an EMBL/GenBank/DDBJ whole genome shotgun (WGS) entry which is preliminary data.</text>
</comment>
<feature type="transmembrane region" description="Helical" evidence="7">
    <location>
        <begin position="142"/>
        <end position="162"/>
    </location>
</feature>
<feature type="transmembrane region" description="Helical" evidence="7">
    <location>
        <begin position="196"/>
        <end position="216"/>
    </location>
</feature>
<feature type="transmembrane region" description="Helical" evidence="7">
    <location>
        <begin position="36"/>
        <end position="64"/>
    </location>
</feature>
<comment type="subcellular location">
    <subcellularLocation>
        <location evidence="1">Cell membrane</location>
        <topology evidence="1">Multi-pass membrane protein</topology>
    </subcellularLocation>
</comment>
<feature type="transmembrane region" description="Helical" evidence="7">
    <location>
        <begin position="111"/>
        <end position="135"/>
    </location>
</feature>
<organism evidence="8 9">
    <name type="scientific">Boudabousia liubingyangii</name>
    <dbReference type="NCBI Taxonomy" id="1921764"/>
    <lineage>
        <taxon>Bacteria</taxon>
        <taxon>Bacillati</taxon>
        <taxon>Actinomycetota</taxon>
        <taxon>Actinomycetes</taxon>
        <taxon>Actinomycetales</taxon>
        <taxon>Actinomycetaceae</taxon>
        <taxon>Boudabousia</taxon>
    </lineage>
</organism>
<evidence type="ECO:0000256" key="1">
    <source>
        <dbReference type="ARBA" id="ARBA00004651"/>
    </source>
</evidence>
<dbReference type="STRING" id="1921764.BSR28_08505"/>
<evidence type="ECO:0000256" key="3">
    <source>
        <dbReference type="ARBA" id="ARBA00022475"/>
    </source>
</evidence>
<name>A0A1Q5PQZ6_9ACTO</name>
<evidence type="ECO:0000313" key="9">
    <source>
        <dbReference type="Proteomes" id="UP000186785"/>
    </source>
</evidence>
<dbReference type="InterPro" id="IPR052923">
    <property type="entry name" value="UPF0718"/>
</dbReference>
<comment type="similarity">
    <text evidence="2">Belongs to the UPF0718 family.</text>
</comment>
<feature type="transmembrane region" description="Helical" evidence="7">
    <location>
        <begin position="291"/>
        <end position="313"/>
    </location>
</feature>
<dbReference type="EMBL" id="MQSV01000001">
    <property type="protein sequence ID" value="OKL49892.1"/>
    <property type="molecule type" value="Genomic_DNA"/>
</dbReference>
<keyword evidence="4 7" id="KW-0812">Transmembrane</keyword>
<evidence type="ECO:0000256" key="2">
    <source>
        <dbReference type="ARBA" id="ARBA00006386"/>
    </source>
</evidence>
<dbReference type="InterPro" id="IPR005524">
    <property type="entry name" value="DUF318"/>
</dbReference>
<keyword evidence="3" id="KW-1003">Cell membrane</keyword>
<feature type="transmembrane region" description="Helical" evidence="7">
    <location>
        <begin position="228"/>
        <end position="245"/>
    </location>
</feature>
<keyword evidence="6 7" id="KW-0472">Membrane</keyword>
<evidence type="ECO:0000256" key="4">
    <source>
        <dbReference type="ARBA" id="ARBA00022692"/>
    </source>
</evidence>
<dbReference type="GO" id="GO:0005886">
    <property type="term" value="C:plasma membrane"/>
    <property type="evidence" value="ECO:0007669"/>
    <property type="project" value="UniProtKB-SubCell"/>
</dbReference>
<protein>
    <recommendedName>
        <fullName evidence="10">Permease</fullName>
    </recommendedName>
</protein>
<evidence type="ECO:0000256" key="5">
    <source>
        <dbReference type="ARBA" id="ARBA00022989"/>
    </source>
</evidence>
<dbReference type="Proteomes" id="UP000186785">
    <property type="component" value="Unassembled WGS sequence"/>
</dbReference>
<dbReference type="Pfam" id="PF03773">
    <property type="entry name" value="ArsP_1"/>
    <property type="match status" value="1"/>
</dbReference>
<keyword evidence="9" id="KW-1185">Reference proteome</keyword>
<evidence type="ECO:0000256" key="7">
    <source>
        <dbReference type="SAM" id="Phobius"/>
    </source>
</evidence>
<evidence type="ECO:0000256" key="6">
    <source>
        <dbReference type="ARBA" id="ARBA00023136"/>
    </source>
</evidence>
<sequence>MVAIALILGLAALLWLRRLTGPLWVAEGRLQAWQVLFLSIVLQALPFLVLGSIISGLLAAFLPTGWAQRWFNTRPLWGVPIAAASGFALPACECASVPVASSLMRKGASPAAALTFLLAAPAVNPVVIVSTAVAFRNYPIMVWARLGASFTAAVLIGWLWWWKGRNYPPKPSSSACELHQHEGGWTEFRQTFGHDFLQAGGFLVFGAAAAAALKVFIPRSLYLELSNWPILMILVMALLAVGLSLCSEADAFVAAAFTQVSPTAQLVFLTVGPMVDIKLIALQVGSFGARFAVRFMSLTFLVSTLVATLFGFICF</sequence>
<dbReference type="PANTHER" id="PTHR34184:SF4">
    <property type="entry name" value="UPF0718 PROTEIN YCGR"/>
    <property type="match status" value="1"/>
</dbReference>
<dbReference type="PANTHER" id="PTHR34184">
    <property type="entry name" value="UPF0718 PROTEIN YCGR"/>
    <property type="match status" value="1"/>
</dbReference>
<reference evidence="8 9" key="1">
    <citation type="submission" date="2016-11" db="EMBL/GenBank/DDBJ databases">
        <title>Actinomyces gypaetusis sp. nov. isolated from the vulture Gypaetus barbatus in Qinghai Tibet Plateau China.</title>
        <authorList>
            <person name="Meng X."/>
        </authorList>
    </citation>
    <scope>NUCLEOTIDE SEQUENCE [LARGE SCALE GENOMIC DNA]</scope>
    <source>
        <strain evidence="8 9">VUL4_2</strain>
    </source>
</reference>
<feature type="transmembrane region" description="Helical" evidence="7">
    <location>
        <begin position="76"/>
        <end position="99"/>
    </location>
</feature>
<keyword evidence="5 7" id="KW-1133">Transmembrane helix</keyword>
<gene>
    <name evidence="8" type="ORF">BSR29_02525</name>
</gene>
<accession>A0A1Q5PQZ6</accession>
<evidence type="ECO:0008006" key="10">
    <source>
        <dbReference type="Google" id="ProtNLM"/>
    </source>
</evidence>
<evidence type="ECO:0000313" key="8">
    <source>
        <dbReference type="EMBL" id="OKL49892.1"/>
    </source>
</evidence>
<dbReference type="AlphaFoldDB" id="A0A1Q5PQZ6"/>